<gene>
    <name evidence="2" type="ORF">MAR_002367</name>
</gene>
<evidence type="ECO:0000313" key="2">
    <source>
        <dbReference type="EMBL" id="WAR20529.1"/>
    </source>
</evidence>
<dbReference type="EMBL" id="CP111022">
    <property type="protein sequence ID" value="WAR20529.1"/>
    <property type="molecule type" value="Genomic_DNA"/>
</dbReference>
<accession>A0ABY7FH79</accession>
<evidence type="ECO:0000313" key="3">
    <source>
        <dbReference type="Proteomes" id="UP001164746"/>
    </source>
</evidence>
<feature type="compositionally biased region" description="Polar residues" evidence="1">
    <location>
        <begin position="36"/>
        <end position="56"/>
    </location>
</feature>
<keyword evidence="3" id="KW-1185">Reference proteome</keyword>
<protein>
    <submittedName>
        <fullName evidence="2">Uncharacterized protein</fullName>
    </submittedName>
</protein>
<organism evidence="2 3">
    <name type="scientific">Mya arenaria</name>
    <name type="common">Soft-shell clam</name>
    <dbReference type="NCBI Taxonomy" id="6604"/>
    <lineage>
        <taxon>Eukaryota</taxon>
        <taxon>Metazoa</taxon>
        <taxon>Spiralia</taxon>
        <taxon>Lophotrochozoa</taxon>
        <taxon>Mollusca</taxon>
        <taxon>Bivalvia</taxon>
        <taxon>Autobranchia</taxon>
        <taxon>Heteroconchia</taxon>
        <taxon>Euheterodonta</taxon>
        <taxon>Imparidentia</taxon>
        <taxon>Neoheterodontei</taxon>
        <taxon>Myida</taxon>
        <taxon>Myoidea</taxon>
        <taxon>Myidae</taxon>
        <taxon>Mya</taxon>
    </lineage>
</organism>
<evidence type="ECO:0000256" key="1">
    <source>
        <dbReference type="SAM" id="MobiDB-lite"/>
    </source>
</evidence>
<name>A0ABY7FH79_MYAAR</name>
<feature type="region of interest" description="Disordered" evidence="1">
    <location>
        <begin position="36"/>
        <end position="58"/>
    </location>
</feature>
<proteinExistence type="predicted"/>
<reference evidence="2" key="1">
    <citation type="submission" date="2022-11" db="EMBL/GenBank/DDBJ databases">
        <title>Centuries of genome instability and evolution in soft-shell clam transmissible cancer (bioRxiv).</title>
        <authorList>
            <person name="Hart S.F.M."/>
            <person name="Yonemitsu M.A."/>
            <person name="Giersch R.M."/>
            <person name="Beal B.F."/>
            <person name="Arriagada G."/>
            <person name="Davis B.W."/>
            <person name="Ostrander E.A."/>
            <person name="Goff S.P."/>
            <person name="Metzger M.J."/>
        </authorList>
    </citation>
    <scope>NUCLEOTIDE SEQUENCE</scope>
    <source>
        <strain evidence="2">MELC-2E11</strain>
        <tissue evidence="2">Siphon/mantle</tissue>
    </source>
</reference>
<dbReference type="Proteomes" id="UP001164746">
    <property type="component" value="Chromosome 11"/>
</dbReference>
<sequence length="207" mass="23224">MFFTAMRISFNYASLNNGDNSHSVNKFIEGIKKQTNKNYASPNSGDTSHSANTSSHSDGRLWSWRTIIEKQMRIPNFPFPSAGHGKQLKKCKKVVRLASDVPNIIRTDLSFTENHKYQLRSMVLQQLAFNCKAGMLCKTREDARAFLEKHKIEQAVTEGVNRLYSRTTEGIEALDEAVLEAIGKIRASDEDKEAVSVILANCATLLI</sequence>